<gene>
    <name evidence="3" type="ORF">H6G94_09215</name>
</gene>
<comment type="caution">
    <text evidence="3">The sequence shown here is derived from an EMBL/GenBank/DDBJ whole genome shotgun (WGS) entry which is preliminary data.</text>
</comment>
<dbReference type="Proteomes" id="UP000606396">
    <property type="component" value="Unassembled WGS sequence"/>
</dbReference>
<dbReference type="EMBL" id="JACJTC010000006">
    <property type="protein sequence ID" value="MBD2611449.1"/>
    <property type="molecule type" value="Genomic_DNA"/>
</dbReference>
<proteinExistence type="predicted"/>
<feature type="compositionally biased region" description="Polar residues" evidence="1">
    <location>
        <begin position="89"/>
        <end position="99"/>
    </location>
</feature>
<feature type="region of interest" description="Disordered" evidence="1">
    <location>
        <begin position="262"/>
        <end position="286"/>
    </location>
</feature>
<evidence type="ECO:0000259" key="2">
    <source>
        <dbReference type="Pfam" id="PF13699"/>
    </source>
</evidence>
<reference evidence="3 4" key="1">
    <citation type="journal article" date="2020" name="ISME J.">
        <title>Comparative genomics reveals insights into cyanobacterial evolution and habitat adaptation.</title>
        <authorList>
            <person name="Chen M.Y."/>
            <person name="Teng W.K."/>
            <person name="Zhao L."/>
            <person name="Hu C.X."/>
            <person name="Zhou Y.K."/>
            <person name="Han B.P."/>
            <person name="Song L.R."/>
            <person name="Shu W.S."/>
        </authorList>
    </citation>
    <scope>NUCLEOTIDE SEQUENCE [LARGE SCALE GENOMIC DNA]</scope>
    <source>
        <strain evidence="3 4">FACHB-252</strain>
    </source>
</reference>
<sequence length="386" mass="43502">MKSLDNSTLQRESVPEEEEEELQMKSLDNSTLQRESAPEEEEEELQMKSLDNSTLQRESAPEEEEEEEELQMKPMVQHQGKAGMAANPNLETSINQAKGNGQPMADNIREPMEQAFGADFSGVKVHTDSQSDKLNQSIQARAFTTGQDVFFKQGEYNPQSADGQELLAHELTHVLQQSGGMVQRSHYSSILHNSPPMQQTNSQHIGEIHRKPVKVEGKNDATHIDDVTGVELRQVGGGAFMVVTGRLKGAEVRYDFDEGHYYTEDEDYNPTPVELGEGRGGKEDKKEEKVELVDPNIFALRADLQEYRTVSSMESLKEILTQKANNPELRRFERERAEDTLERVTNLSKSSADSWPALEVSGQDVIQGNHRILVAIIRKEKIKVKR</sequence>
<feature type="domain" description="eCIS core" evidence="2">
    <location>
        <begin position="103"/>
        <end position="180"/>
    </location>
</feature>
<evidence type="ECO:0000256" key="1">
    <source>
        <dbReference type="SAM" id="MobiDB-lite"/>
    </source>
</evidence>
<keyword evidence="4" id="KW-1185">Reference proteome</keyword>
<feature type="region of interest" description="Disordered" evidence="1">
    <location>
        <begin position="1"/>
        <end position="102"/>
    </location>
</feature>
<evidence type="ECO:0000313" key="4">
    <source>
        <dbReference type="Proteomes" id="UP000606396"/>
    </source>
</evidence>
<evidence type="ECO:0000313" key="3">
    <source>
        <dbReference type="EMBL" id="MBD2611449.1"/>
    </source>
</evidence>
<accession>A0ABR8H736</accession>
<organism evidence="3 4">
    <name type="scientific">Nostoc punctiforme FACHB-252</name>
    <dbReference type="NCBI Taxonomy" id="1357509"/>
    <lineage>
        <taxon>Bacteria</taxon>
        <taxon>Bacillati</taxon>
        <taxon>Cyanobacteriota</taxon>
        <taxon>Cyanophyceae</taxon>
        <taxon>Nostocales</taxon>
        <taxon>Nostocaceae</taxon>
        <taxon>Nostoc</taxon>
    </lineage>
</organism>
<name>A0ABR8H736_NOSPU</name>
<dbReference type="Pfam" id="PF13699">
    <property type="entry name" value="eCIS_core"/>
    <property type="match status" value="1"/>
</dbReference>
<protein>
    <submittedName>
        <fullName evidence="3">DUF4157 domain-containing protein</fullName>
    </submittedName>
</protein>
<dbReference type="InterPro" id="IPR025295">
    <property type="entry name" value="eCIS_core_dom"/>
</dbReference>
<feature type="compositionally biased region" description="Basic and acidic residues" evidence="1">
    <location>
        <begin position="276"/>
        <end position="286"/>
    </location>
</feature>
<feature type="compositionally biased region" description="Polar residues" evidence="1">
    <location>
        <begin position="1"/>
        <end position="11"/>
    </location>
</feature>